<comment type="caution">
    <text evidence="5">The sequence shown here is derived from an EMBL/GenBank/DDBJ whole genome shotgun (WGS) entry which is preliminary data.</text>
</comment>
<dbReference type="InterPro" id="IPR028082">
    <property type="entry name" value="Peripla_BP_I"/>
</dbReference>
<sequence>MVVTTQNVALPESEAKYKNAGFGYVGAHNYSAGQNLGRGILNRCDVEKGDSAFVWGLLGQEARGQRTKGVIDALKKAGVKIEYLEISDSVNKDPTQGIPTFAAFLASNPDINVVVTDHGALTATLPSYLKAANRSGENTCAAGFDLSSATVQGLQSGKIDLVLDQQPFLQGYLPIHQLYLSTKFGFAGMNIDTGAALITPQNVDAVADLAQAAIR</sequence>
<name>A0ABS1DLX9_9PROT</name>
<dbReference type="PANTHER" id="PTHR46847:SF1">
    <property type="entry name" value="D-ALLOSE-BINDING PERIPLASMIC PROTEIN-RELATED"/>
    <property type="match status" value="1"/>
</dbReference>
<evidence type="ECO:0000259" key="4">
    <source>
        <dbReference type="Pfam" id="PF13407"/>
    </source>
</evidence>
<dbReference type="PANTHER" id="PTHR46847">
    <property type="entry name" value="D-ALLOSE-BINDING PERIPLASMIC PROTEIN-RELATED"/>
    <property type="match status" value="1"/>
</dbReference>
<dbReference type="SUPFAM" id="SSF53822">
    <property type="entry name" value="Periplasmic binding protein-like I"/>
    <property type="match status" value="1"/>
</dbReference>
<comment type="subcellular location">
    <subcellularLocation>
        <location evidence="1">Cell envelope</location>
    </subcellularLocation>
</comment>
<organism evidence="5 6">
    <name type="scientific">Rhodovibrio sodomensis</name>
    <dbReference type="NCBI Taxonomy" id="1088"/>
    <lineage>
        <taxon>Bacteria</taxon>
        <taxon>Pseudomonadati</taxon>
        <taxon>Pseudomonadota</taxon>
        <taxon>Alphaproteobacteria</taxon>
        <taxon>Rhodospirillales</taxon>
        <taxon>Rhodovibrionaceae</taxon>
        <taxon>Rhodovibrio</taxon>
    </lineage>
</organism>
<feature type="domain" description="Periplasmic binding protein" evidence="4">
    <location>
        <begin position="17"/>
        <end position="179"/>
    </location>
</feature>
<dbReference type="Gene3D" id="3.40.50.2300">
    <property type="match status" value="1"/>
</dbReference>
<evidence type="ECO:0000256" key="1">
    <source>
        <dbReference type="ARBA" id="ARBA00004196"/>
    </source>
</evidence>
<dbReference type="EMBL" id="NRRL01000112">
    <property type="protein sequence ID" value="MBK1670729.1"/>
    <property type="molecule type" value="Genomic_DNA"/>
</dbReference>
<accession>A0ABS1DLX9</accession>
<evidence type="ECO:0000256" key="2">
    <source>
        <dbReference type="ARBA" id="ARBA00007639"/>
    </source>
</evidence>
<gene>
    <name evidence="5" type="ORF">CKO28_22165</name>
</gene>
<comment type="similarity">
    <text evidence="2">Belongs to the bacterial solute-binding protein 2 family.</text>
</comment>
<protein>
    <recommendedName>
        <fullName evidence="4">Periplasmic binding protein domain-containing protein</fullName>
    </recommendedName>
</protein>
<dbReference type="Pfam" id="PF13407">
    <property type="entry name" value="Peripla_BP_4"/>
    <property type="match status" value="1"/>
</dbReference>
<dbReference type="InterPro" id="IPR025997">
    <property type="entry name" value="SBP_2_dom"/>
</dbReference>
<proteinExistence type="inferred from homology"/>
<evidence type="ECO:0000313" key="6">
    <source>
        <dbReference type="Proteomes" id="UP001296873"/>
    </source>
</evidence>
<evidence type="ECO:0000313" key="5">
    <source>
        <dbReference type="EMBL" id="MBK1670729.1"/>
    </source>
</evidence>
<reference evidence="5 6" key="1">
    <citation type="journal article" date="2020" name="Microorganisms">
        <title>Osmotic Adaptation and Compatible Solute Biosynthesis of Phototrophic Bacteria as Revealed from Genome Analyses.</title>
        <authorList>
            <person name="Imhoff J.F."/>
            <person name="Rahn T."/>
            <person name="Kunzel S."/>
            <person name="Keller A."/>
            <person name="Neulinger S.C."/>
        </authorList>
    </citation>
    <scope>NUCLEOTIDE SEQUENCE [LARGE SCALE GENOMIC DNA]</scope>
    <source>
        <strain evidence="5 6">DSM 9895</strain>
    </source>
</reference>
<keyword evidence="3" id="KW-0732">Signal</keyword>
<dbReference type="Proteomes" id="UP001296873">
    <property type="component" value="Unassembled WGS sequence"/>
</dbReference>
<keyword evidence="6" id="KW-1185">Reference proteome</keyword>
<evidence type="ECO:0000256" key="3">
    <source>
        <dbReference type="ARBA" id="ARBA00022729"/>
    </source>
</evidence>